<dbReference type="UniPathway" id="UPA00930"/>
<dbReference type="EC" id="6.2.1.30" evidence="7 10"/>
<dbReference type="PANTHER" id="PTHR43439:SF1">
    <property type="entry name" value="PHENYLACETATE-COENZYME A LIGASE"/>
    <property type="match status" value="1"/>
</dbReference>
<gene>
    <name evidence="13" type="ORF">SAMN02745124_02964</name>
</gene>
<keyword evidence="2 10" id="KW-0436">Ligase</keyword>
<evidence type="ECO:0000256" key="1">
    <source>
        <dbReference type="ARBA" id="ARBA00011245"/>
    </source>
</evidence>
<dbReference type="Proteomes" id="UP000184139">
    <property type="component" value="Unassembled WGS sequence"/>
</dbReference>
<dbReference type="SUPFAM" id="SSF56801">
    <property type="entry name" value="Acetyl-CoA synthetase-like"/>
    <property type="match status" value="1"/>
</dbReference>
<dbReference type="GO" id="GO:0047475">
    <property type="term" value="F:phenylacetate-CoA ligase activity"/>
    <property type="evidence" value="ECO:0007669"/>
    <property type="project" value="UniProtKB-EC"/>
</dbReference>
<name>A0A1M5XEJ8_9BACT</name>
<dbReference type="FunFam" id="3.30.300.30:FF:000019">
    <property type="entry name" value="Phenylacetate-coenzyme A ligase"/>
    <property type="match status" value="1"/>
</dbReference>
<comment type="subunit">
    <text evidence="1">Monomer.</text>
</comment>
<reference evidence="13 14" key="1">
    <citation type="submission" date="2016-11" db="EMBL/GenBank/DDBJ databases">
        <authorList>
            <person name="Jaros S."/>
            <person name="Januszkiewicz K."/>
            <person name="Wedrychowicz H."/>
        </authorList>
    </citation>
    <scope>NUCLEOTIDE SEQUENCE [LARGE SCALE GENOMIC DNA]</scope>
    <source>
        <strain evidence="13 14">DSM 9705</strain>
    </source>
</reference>
<dbReference type="CDD" id="cd05913">
    <property type="entry name" value="PaaK"/>
    <property type="match status" value="1"/>
</dbReference>
<evidence type="ECO:0000256" key="2">
    <source>
        <dbReference type="ARBA" id="ARBA00022598"/>
    </source>
</evidence>
<evidence type="ECO:0000313" key="13">
    <source>
        <dbReference type="EMBL" id="SHH97623.1"/>
    </source>
</evidence>
<evidence type="ECO:0000256" key="3">
    <source>
        <dbReference type="ARBA" id="ARBA00022741"/>
    </source>
</evidence>
<proteinExistence type="inferred from homology"/>
<dbReference type="InterPro" id="IPR028154">
    <property type="entry name" value="AMP-dep_Lig_C"/>
</dbReference>
<dbReference type="PIRSF" id="PIRSF006444">
    <property type="entry name" value="PaaK"/>
    <property type="match status" value="1"/>
</dbReference>
<sequence length="439" mass="48926">MANNKTTYWEAEMETLPRAGLESIQLRRLQHLIERVYRTVEPYRRKMDTAGIKPEDIRSLADLARLPFTLKEDLRDNYPFGMFTVPLDEVVRVHASSGTTGKPTVVGYTKKDIDTWANLMARALACAGTSSGDMVHNAYGYGLFTGGLGAHYGAEKLGATVIPVSGGNTKRQITIMKDFGSTVLLSTPSYALNLAETMEEMGIAPQDLALRVGIFGAEPWSENMREEVERKLNLRAVDIYGLSEVIGPGVAMECLQTTKGMHIFEDHFLPEIIDPVTGEVLPPGEQGELVFTTLTKEAFPVIRYRTKDISSLCYDTCECGRTLVRMGKVTGRTDDMLIIRGVNVFPSQVEHVLIGIDGVEPHYQIIVERDGSMDTMTVEVEISDKVFSDEIKQLEQLTRQITHDIKDILGVTCRVKLVNPRAIQRSEGKAQRVIDKRKI</sequence>
<dbReference type="NCBIfam" id="TIGR02155">
    <property type="entry name" value="PA_CoA_ligase"/>
    <property type="match status" value="1"/>
</dbReference>
<dbReference type="AlphaFoldDB" id="A0A1M5XEJ8"/>
<dbReference type="InterPro" id="IPR051414">
    <property type="entry name" value="Adenylate-forming_Reductase"/>
</dbReference>
<keyword evidence="14" id="KW-1185">Reference proteome</keyword>
<dbReference type="InterPro" id="IPR011880">
    <property type="entry name" value="PA_CoA_ligase"/>
</dbReference>
<dbReference type="EMBL" id="FQXS01000019">
    <property type="protein sequence ID" value="SHH97623.1"/>
    <property type="molecule type" value="Genomic_DNA"/>
</dbReference>
<comment type="pathway">
    <text evidence="5 10">Aromatic compound metabolism; phenylacetate degradation.</text>
</comment>
<keyword evidence="3 10" id="KW-0547">Nucleotide-binding</keyword>
<dbReference type="GO" id="GO:0010124">
    <property type="term" value="P:phenylacetate catabolic process"/>
    <property type="evidence" value="ECO:0007669"/>
    <property type="project" value="UniProtKB-UniRule"/>
</dbReference>
<dbReference type="Pfam" id="PF00501">
    <property type="entry name" value="AMP-binding"/>
    <property type="match status" value="1"/>
</dbReference>
<dbReference type="FunFam" id="3.40.50.12780:FF:000016">
    <property type="entry name" value="Phenylacetate-coenzyme A ligase"/>
    <property type="match status" value="1"/>
</dbReference>
<evidence type="ECO:0000256" key="7">
    <source>
        <dbReference type="ARBA" id="ARBA00066629"/>
    </source>
</evidence>
<evidence type="ECO:0000256" key="4">
    <source>
        <dbReference type="ARBA" id="ARBA00050450"/>
    </source>
</evidence>
<evidence type="ECO:0000256" key="10">
    <source>
        <dbReference type="PIRNR" id="PIRNR006444"/>
    </source>
</evidence>
<dbReference type="Gene3D" id="3.40.50.12780">
    <property type="entry name" value="N-terminal domain of ligase-like"/>
    <property type="match status" value="1"/>
</dbReference>
<dbReference type="InterPro" id="IPR049623">
    <property type="entry name" value="PA_CoA_lig_proteobact_actino"/>
</dbReference>
<evidence type="ECO:0000256" key="6">
    <source>
        <dbReference type="ARBA" id="ARBA00061566"/>
    </source>
</evidence>
<dbReference type="PANTHER" id="PTHR43439">
    <property type="entry name" value="PHENYLACETATE-COENZYME A LIGASE"/>
    <property type="match status" value="1"/>
</dbReference>
<evidence type="ECO:0000256" key="5">
    <source>
        <dbReference type="ARBA" id="ARBA00060591"/>
    </source>
</evidence>
<comment type="catalytic activity">
    <reaction evidence="4">
        <text>2-phenylacetate + ATP + CoA = phenylacetyl-CoA + AMP + diphosphate</text>
        <dbReference type="Rhea" id="RHEA:20956"/>
        <dbReference type="ChEBI" id="CHEBI:18401"/>
        <dbReference type="ChEBI" id="CHEBI:30616"/>
        <dbReference type="ChEBI" id="CHEBI:33019"/>
        <dbReference type="ChEBI" id="CHEBI:57287"/>
        <dbReference type="ChEBI" id="CHEBI:57390"/>
        <dbReference type="ChEBI" id="CHEBI:456215"/>
        <dbReference type="EC" id="6.2.1.30"/>
    </reaction>
    <physiologicalReaction direction="left-to-right" evidence="4">
        <dbReference type="Rhea" id="RHEA:20957"/>
    </physiologicalReaction>
</comment>
<comment type="similarity">
    <text evidence="6 10">Belongs to the phenylacetyl-CoA ligase family.</text>
</comment>
<dbReference type="InterPro" id="IPR045851">
    <property type="entry name" value="AMP-bd_C_sf"/>
</dbReference>
<feature type="domain" description="AMP-dependent ligase C-terminal" evidence="12">
    <location>
        <begin position="341"/>
        <end position="437"/>
    </location>
</feature>
<feature type="domain" description="AMP-dependent synthetase/ligase" evidence="11">
    <location>
        <begin position="88"/>
        <end position="291"/>
    </location>
</feature>
<comment type="function">
    <text evidence="10">Catalyzes the activation of phenylacetic acid (PA) to phenylacetyl-CoA (PA-CoA).</text>
</comment>
<dbReference type="InterPro" id="IPR042099">
    <property type="entry name" value="ANL_N_sf"/>
</dbReference>
<evidence type="ECO:0000313" key="14">
    <source>
        <dbReference type="Proteomes" id="UP000184139"/>
    </source>
</evidence>
<organism evidence="13 14">
    <name type="scientific">Desulfofustis glycolicus DSM 9705</name>
    <dbReference type="NCBI Taxonomy" id="1121409"/>
    <lineage>
        <taxon>Bacteria</taxon>
        <taxon>Pseudomonadati</taxon>
        <taxon>Thermodesulfobacteriota</taxon>
        <taxon>Desulfobulbia</taxon>
        <taxon>Desulfobulbales</taxon>
        <taxon>Desulfocapsaceae</taxon>
        <taxon>Desulfofustis</taxon>
    </lineage>
</organism>
<accession>A0A1M5XEJ8</accession>
<dbReference type="OrthoDB" id="580775at2"/>
<evidence type="ECO:0000259" key="11">
    <source>
        <dbReference type="Pfam" id="PF00501"/>
    </source>
</evidence>
<evidence type="ECO:0000259" key="12">
    <source>
        <dbReference type="Pfam" id="PF14535"/>
    </source>
</evidence>
<dbReference type="RefSeq" id="WP_073377346.1">
    <property type="nucleotide sequence ID" value="NZ_FQXS01000019.1"/>
</dbReference>
<dbReference type="STRING" id="1121409.SAMN02745124_02964"/>
<evidence type="ECO:0000256" key="8">
    <source>
        <dbReference type="ARBA" id="ARBA00068695"/>
    </source>
</evidence>
<protein>
    <recommendedName>
        <fullName evidence="8 10">Phenylacetate-coenzyme A ligase</fullName>
        <ecNumber evidence="7 10">6.2.1.30</ecNumber>
    </recommendedName>
    <alternativeName>
        <fullName evidence="9 10">Phenylacetyl-CoA ligase</fullName>
    </alternativeName>
</protein>
<dbReference type="Pfam" id="PF14535">
    <property type="entry name" value="AMP-binding_C_2"/>
    <property type="match status" value="1"/>
</dbReference>
<dbReference type="InterPro" id="IPR000873">
    <property type="entry name" value="AMP-dep_synth/lig_dom"/>
</dbReference>
<evidence type="ECO:0000256" key="9">
    <source>
        <dbReference type="ARBA" id="ARBA00075111"/>
    </source>
</evidence>
<dbReference type="GO" id="GO:0000166">
    <property type="term" value="F:nucleotide binding"/>
    <property type="evidence" value="ECO:0007669"/>
    <property type="project" value="UniProtKB-KW"/>
</dbReference>
<dbReference type="Gene3D" id="3.30.300.30">
    <property type="match status" value="1"/>
</dbReference>